<evidence type="ECO:0008006" key="4">
    <source>
        <dbReference type="Google" id="ProtNLM"/>
    </source>
</evidence>
<dbReference type="RefSeq" id="WP_248360098.1">
    <property type="nucleotide sequence ID" value="NZ_AP025591.1"/>
</dbReference>
<keyword evidence="1" id="KW-0732">Signal</keyword>
<keyword evidence="3" id="KW-1185">Reference proteome</keyword>
<dbReference type="PROSITE" id="PS51257">
    <property type="entry name" value="PROKAR_LIPOPROTEIN"/>
    <property type="match status" value="1"/>
</dbReference>
<reference evidence="3" key="1">
    <citation type="journal article" date="2022" name="Int. J. Syst. Evol. Microbiol.">
        <title>Anaeromyxobacter oryzae sp. nov., Anaeromyxobacter diazotrophicus sp. nov. and Anaeromyxobacter paludicola sp. nov., isolated from paddy soils.</title>
        <authorList>
            <person name="Itoh H."/>
            <person name="Xu Z."/>
            <person name="Mise K."/>
            <person name="Masuda Y."/>
            <person name="Ushijima N."/>
            <person name="Hayakawa C."/>
            <person name="Shiratori Y."/>
            <person name="Senoo K."/>
        </authorList>
    </citation>
    <scope>NUCLEOTIDE SEQUENCE [LARGE SCALE GENOMIC DNA]</scope>
    <source>
        <strain evidence="3">Red232</strain>
    </source>
</reference>
<feature type="chain" id="PRO_5047395497" description="Lipoprotein" evidence="1">
    <location>
        <begin position="21"/>
        <end position="215"/>
    </location>
</feature>
<evidence type="ECO:0000313" key="2">
    <source>
        <dbReference type="EMBL" id="BDG02442.1"/>
    </source>
</evidence>
<proteinExistence type="predicted"/>
<sequence length="215" mass="23103">MRRARRVAAVLALAAATALAGCSALHPRQPVPATTEGEWGAARFAATRRFMLYDGLVHRATATATYLGPAEREARARRLAEWLDWTPEELDRRLAAERASAASEEQFLLSFYTADSKVNDLDAASSVWRVALHVDGAELLPVHVEGVEPDATVRGLFPFVGPFDVVYLVHFPKAPGGALAGRAFELRISSALGKIPLDFAEVDGVEHPAPAAPAP</sequence>
<protein>
    <recommendedName>
        <fullName evidence="4">Lipoprotein</fullName>
    </recommendedName>
</protein>
<gene>
    <name evidence="2" type="ORF">AMOR_14380</name>
</gene>
<name>A0ABN6MN36_9BACT</name>
<accession>A0ABN6MN36</accession>
<dbReference type="EMBL" id="AP025591">
    <property type="protein sequence ID" value="BDG02442.1"/>
    <property type="molecule type" value="Genomic_DNA"/>
</dbReference>
<organism evidence="2 3">
    <name type="scientific">Anaeromyxobacter oryzae</name>
    <dbReference type="NCBI Taxonomy" id="2918170"/>
    <lineage>
        <taxon>Bacteria</taxon>
        <taxon>Pseudomonadati</taxon>
        <taxon>Myxococcota</taxon>
        <taxon>Myxococcia</taxon>
        <taxon>Myxococcales</taxon>
        <taxon>Cystobacterineae</taxon>
        <taxon>Anaeromyxobacteraceae</taxon>
        <taxon>Anaeromyxobacter</taxon>
    </lineage>
</organism>
<evidence type="ECO:0000256" key="1">
    <source>
        <dbReference type="SAM" id="SignalP"/>
    </source>
</evidence>
<feature type="signal peptide" evidence="1">
    <location>
        <begin position="1"/>
        <end position="20"/>
    </location>
</feature>
<dbReference type="Proteomes" id="UP001162891">
    <property type="component" value="Chromosome"/>
</dbReference>
<evidence type="ECO:0000313" key="3">
    <source>
        <dbReference type="Proteomes" id="UP001162891"/>
    </source>
</evidence>